<keyword evidence="3" id="KW-0963">Cytoplasm</keyword>
<dbReference type="GO" id="GO:0019478">
    <property type="term" value="P:D-amino acid catabolic process"/>
    <property type="evidence" value="ECO:0007669"/>
    <property type="project" value="UniProtKB-UniRule"/>
</dbReference>
<dbReference type="SUPFAM" id="SSF69500">
    <property type="entry name" value="DTD-like"/>
    <property type="match status" value="1"/>
</dbReference>
<dbReference type="GO" id="GO:0051500">
    <property type="term" value="F:D-tyrosyl-tRNA(Tyr) deacylase activity"/>
    <property type="evidence" value="ECO:0007669"/>
    <property type="project" value="TreeGrafter"/>
</dbReference>
<dbReference type="EC" id="3.1.1.96" evidence="3"/>
<comment type="catalytic activity">
    <reaction evidence="3">
        <text>a D-aminoacyl-tRNA + H2O = a tRNA + a D-alpha-amino acid + H(+)</text>
        <dbReference type="Rhea" id="RHEA:13953"/>
        <dbReference type="Rhea" id="RHEA-COMP:10123"/>
        <dbReference type="Rhea" id="RHEA-COMP:10124"/>
        <dbReference type="ChEBI" id="CHEBI:15377"/>
        <dbReference type="ChEBI" id="CHEBI:15378"/>
        <dbReference type="ChEBI" id="CHEBI:59871"/>
        <dbReference type="ChEBI" id="CHEBI:78442"/>
        <dbReference type="ChEBI" id="CHEBI:79333"/>
        <dbReference type="EC" id="3.1.1.96"/>
    </reaction>
</comment>
<dbReference type="GO" id="GO:0043908">
    <property type="term" value="F:Ser(Gly)-tRNA(Ala) hydrolase activity"/>
    <property type="evidence" value="ECO:0007669"/>
    <property type="project" value="UniProtKB-UniRule"/>
</dbReference>
<dbReference type="AlphaFoldDB" id="A0A662ZFW7"/>
<organism evidence="4 5">
    <name type="scientific">Ruminobacter amylophilus</name>
    <dbReference type="NCBI Taxonomy" id="867"/>
    <lineage>
        <taxon>Bacteria</taxon>
        <taxon>Pseudomonadati</taxon>
        <taxon>Pseudomonadota</taxon>
        <taxon>Gammaproteobacteria</taxon>
        <taxon>Aeromonadales</taxon>
        <taxon>Succinivibrionaceae</taxon>
        <taxon>Ruminobacter</taxon>
    </lineage>
</organism>
<dbReference type="GO" id="GO:0005737">
    <property type="term" value="C:cytoplasm"/>
    <property type="evidence" value="ECO:0007669"/>
    <property type="project" value="UniProtKB-SubCell"/>
</dbReference>
<dbReference type="PANTHER" id="PTHR10472:SF5">
    <property type="entry name" value="D-AMINOACYL-TRNA DEACYLASE 1"/>
    <property type="match status" value="1"/>
</dbReference>
<sequence length="145" mass="16017">MIALLQRVNFADITVDGSCIASMKNGVLAFIAFEKGDTAEKSRRMLDRILKYRIFSDSEGKMNLNVNEAGGNLMLVSQFTLAADTDRGNRPSFDPAMPPQEARQMYDELVAYARSVKPGVQTGEFAADMKIRLENDGPVTISLHI</sequence>
<keyword evidence="5" id="KW-1185">Reference proteome</keyword>
<dbReference type="Gene3D" id="3.50.80.10">
    <property type="entry name" value="D-tyrosyl-tRNA(Tyr) deacylase"/>
    <property type="match status" value="1"/>
</dbReference>
<dbReference type="FunFam" id="3.50.80.10:FF:000001">
    <property type="entry name" value="D-aminoacyl-tRNA deacylase"/>
    <property type="match status" value="1"/>
</dbReference>
<keyword evidence="2 3" id="KW-0378">Hydrolase</keyword>
<comment type="catalytic activity">
    <reaction evidence="3">
        <text>glycyl-tRNA(Ala) + H2O = tRNA(Ala) + glycine + H(+)</text>
        <dbReference type="Rhea" id="RHEA:53744"/>
        <dbReference type="Rhea" id="RHEA-COMP:9657"/>
        <dbReference type="Rhea" id="RHEA-COMP:13640"/>
        <dbReference type="ChEBI" id="CHEBI:15377"/>
        <dbReference type="ChEBI" id="CHEBI:15378"/>
        <dbReference type="ChEBI" id="CHEBI:57305"/>
        <dbReference type="ChEBI" id="CHEBI:78442"/>
        <dbReference type="ChEBI" id="CHEBI:78522"/>
    </reaction>
</comment>
<dbReference type="EC" id="3.1.1.-" evidence="3"/>
<name>A0A662ZFW7_9GAMM</name>
<dbReference type="EMBL" id="FOXF01000009">
    <property type="protein sequence ID" value="SFP21581.1"/>
    <property type="molecule type" value="Genomic_DNA"/>
</dbReference>
<reference evidence="4 5" key="1">
    <citation type="submission" date="2016-10" db="EMBL/GenBank/DDBJ databases">
        <authorList>
            <person name="Varghese N."/>
            <person name="Submissions S."/>
        </authorList>
    </citation>
    <scope>NUCLEOTIDE SEQUENCE [LARGE SCALE GENOMIC DNA]</scope>
    <source>
        <strain evidence="4 5">DSM 1361</strain>
    </source>
</reference>
<keyword evidence="3" id="KW-0694">RNA-binding</keyword>
<comment type="similarity">
    <text evidence="1 3">Belongs to the DTD family.</text>
</comment>
<dbReference type="HAMAP" id="MF_00518">
    <property type="entry name" value="Deacylase_Dtd"/>
    <property type="match status" value="1"/>
</dbReference>
<feature type="short sequence motif" description="Gly-cisPro motif, important for rejection of L-amino acids" evidence="3">
    <location>
        <begin position="137"/>
        <end position="138"/>
    </location>
</feature>
<evidence type="ECO:0000256" key="1">
    <source>
        <dbReference type="ARBA" id="ARBA00009673"/>
    </source>
</evidence>
<dbReference type="InterPro" id="IPR003732">
    <property type="entry name" value="Daa-tRNA_deacyls_DTD"/>
</dbReference>
<evidence type="ECO:0000313" key="4">
    <source>
        <dbReference type="EMBL" id="SFP21581.1"/>
    </source>
</evidence>
<comment type="function">
    <text evidence="3">An aminoacyl-tRNA editing enzyme that deacylates mischarged D-aminoacyl-tRNAs. Also deacylates mischarged glycyl-tRNA(Ala), protecting cells against glycine mischarging by AlaRS. Acts via tRNA-based rather than protein-based catalysis; rejects L-amino acids rather than detecting D-amino acids in the active site. By recycling D-aminoacyl-tRNA to D-amino acids and free tRNA molecules, this enzyme counteracts the toxicity associated with the formation of D-aminoacyl-tRNA entities in vivo and helps enforce protein L-homochirality.</text>
</comment>
<comment type="domain">
    <text evidence="3">A Gly-cisPro motif from one monomer fits into the active site of the other monomer to allow specific chiral rejection of L-amino acids.</text>
</comment>
<gene>
    <name evidence="3" type="primary">dtd</name>
    <name evidence="4" type="ORF">SAMN02910344_00762</name>
</gene>
<evidence type="ECO:0000313" key="5">
    <source>
        <dbReference type="Proteomes" id="UP000243745"/>
    </source>
</evidence>
<evidence type="ECO:0000256" key="2">
    <source>
        <dbReference type="ARBA" id="ARBA00022801"/>
    </source>
</evidence>
<dbReference type="Pfam" id="PF02580">
    <property type="entry name" value="Tyr_Deacylase"/>
    <property type="match status" value="1"/>
</dbReference>
<keyword evidence="3" id="KW-0820">tRNA-binding</keyword>
<dbReference type="GO" id="GO:0000049">
    <property type="term" value="F:tRNA binding"/>
    <property type="evidence" value="ECO:0007669"/>
    <property type="project" value="UniProtKB-UniRule"/>
</dbReference>
<dbReference type="PANTHER" id="PTHR10472">
    <property type="entry name" value="D-TYROSYL-TRNA TYR DEACYLASE"/>
    <property type="match status" value="1"/>
</dbReference>
<evidence type="ECO:0000256" key="3">
    <source>
        <dbReference type="HAMAP-Rule" id="MF_00518"/>
    </source>
</evidence>
<dbReference type="InterPro" id="IPR023509">
    <property type="entry name" value="DTD-like_sf"/>
</dbReference>
<dbReference type="NCBIfam" id="TIGR00256">
    <property type="entry name" value="D-aminoacyl-tRNA deacylase"/>
    <property type="match status" value="1"/>
</dbReference>
<comment type="subunit">
    <text evidence="3">Homodimer.</text>
</comment>
<comment type="subcellular location">
    <subcellularLocation>
        <location evidence="3">Cytoplasm</location>
    </subcellularLocation>
</comment>
<dbReference type="RefSeq" id="WP_093141085.1">
    <property type="nucleotide sequence ID" value="NZ_FOXF01000009.1"/>
</dbReference>
<protein>
    <recommendedName>
        <fullName evidence="3">D-aminoacyl-tRNA deacylase</fullName>
        <shortName evidence="3">DTD</shortName>
        <ecNumber evidence="3">3.1.1.96</ecNumber>
    </recommendedName>
    <alternativeName>
        <fullName evidence="3">Gly-tRNA(Ala) deacylase</fullName>
        <ecNumber evidence="3">3.1.1.-</ecNumber>
    </alternativeName>
</protein>
<proteinExistence type="inferred from homology"/>
<accession>A0A662ZFW7</accession>
<dbReference type="Proteomes" id="UP000243745">
    <property type="component" value="Unassembled WGS sequence"/>
</dbReference>
<dbReference type="GO" id="GO:0106026">
    <property type="term" value="F:Gly-tRNA(Ala) deacylase activity"/>
    <property type="evidence" value="ECO:0007669"/>
    <property type="project" value="UniProtKB-UniRule"/>
</dbReference>
<dbReference type="OrthoDB" id="9801395at2"/>